<dbReference type="EMBL" id="CAHR02000087">
    <property type="protein sequence ID" value="CCG82510.1"/>
    <property type="molecule type" value="Genomic_DNA"/>
</dbReference>
<reference evidence="3 4" key="1">
    <citation type="journal article" date="2013" name="MBio">
        <title>Genome sequencing of the plant pathogen Taphrina deformans, the causal agent of peach leaf curl.</title>
        <authorList>
            <person name="Cisse O.H."/>
            <person name="Almeida J.M.G.C.F."/>
            <person name="Fonseca A."/>
            <person name="Kumar A.A."/>
            <person name="Salojaervi J."/>
            <person name="Overmyer K."/>
            <person name="Hauser P.M."/>
            <person name="Pagni M."/>
        </authorList>
    </citation>
    <scope>NUCLEOTIDE SEQUENCE [LARGE SCALE GENOMIC DNA]</scope>
    <source>
        <strain evidence="4">PYCC 5710 / ATCC 11124 / CBS 356.35 / IMI 108563 / JCM 9778 / NBRC 8474</strain>
    </source>
</reference>
<dbReference type="Proteomes" id="UP000013776">
    <property type="component" value="Unassembled WGS sequence"/>
</dbReference>
<dbReference type="AlphaFoldDB" id="R4X9U6"/>
<protein>
    <submittedName>
        <fullName evidence="3">Uncharacterized protein</fullName>
    </submittedName>
</protein>
<dbReference type="VEuPathDB" id="FungiDB:TAPDE_002527"/>
<evidence type="ECO:0000313" key="3">
    <source>
        <dbReference type="EMBL" id="CCG82510.1"/>
    </source>
</evidence>
<keyword evidence="4" id="KW-1185">Reference proteome</keyword>
<name>R4X9U6_TAPDE</name>
<sequence>MADSEGGEDVTQEMMDLSTLKFAPLDEPLHRARHSPPMPTTMTTPVVDHGDVLECRLQGLVEAHGEMLMGGGDGGRLRRAIRGTMDDLRAVQESAVSVYREAVTVALGDREDADVGEERMERVRETEARVRRDAEASATRVADIDVAMESLSRERADLVRRQARLDGELRQVEAEMGTLRRGPTRAACDLSLSTSRAAIETLSLHLDALAHGTDLFALTIARLEVHEATIREALARHDAQTVREHVDRAVQYLTAQLDLVTRRGWKLLVAVLHAELEAYTLARGMMSPRDSQEEGQGDGNDGDGRSRSGSIASDDGE</sequence>
<feature type="region of interest" description="Disordered" evidence="2">
    <location>
        <begin position="285"/>
        <end position="317"/>
    </location>
</feature>
<evidence type="ECO:0000256" key="1">
    <source>
        <dbReference type="SAM" id="Coils"/>
    </source>
</evidence>
<organism evidence="3 4">
    <name type="scientific">Taphrina deformans (strain PYCC 5710 / ATCC 11124 / CBS 356.35 / IMI 108563 / JCM 9778 / NBRC 8474)</name>
    <name type="common">Peach leaf curl fungus</name>
    <name type="synonym">Lalaria deformans</name>
    <dbReference type="NCBI Taxonomy" id="1097556"/>
    <lineage>
        <taxon>Eukaryota</taxon>
        <taxon>Fungi</taxon>
        <taxon>Dikarya</taxon>
        <taxon>Ascomycota</taxon>
        <taxon>Taphrinomycotina</taxon>
        <taxon>Taphrinomycetes</taxon>
        <taxon>Taphrinales</taxon>
        <taxon>Taphrinaceae</taxon>
        <taxon>Taphrina</taxon>
    </lineage>
</organism>
<feature type="coiled-coil region" evidence="1">
    <location>
        <begin position="148"/>
        <end position="175"/>
    </location>
</feature>
<keyword evidence="1" id="KW-0175">Coiled coil</keyword>
<evidence type="ECO:0000313" key="4">
    <source>
        <dbReference type="Proteomes" id="UP000013776"/>
    </source>
</evidence>
<proteinExistence type="predicted"/>
<accession>R4X9U6</accession>
<evidence type="ECO:0000256" key="2">
    <source>
        <dbReference type="SAM" id="MobiDB-lite"/>
    </source>
</evidence>
<comment type="caution">
    <text evidence="3">The sequence shown here is derived from an EMBL/GenBank/DDBJ whole genome shotgun (WGS) entry which is preliminary data.</text>
</comment>
<gene>
    <name evidence="3" type="ORF">TAPDE_002527</name>
</gene>
<feature type="compositionally biased region" description="Low complexity" evidence="2">
    <location>
        <begin position="307"/>
        <end position="317"/>
    </location>
</feature>